<dbReference type="EMBL" id="FNVT01000025">
    <property type="protein sequence ID" value="SEH02221.1"/>
    <property type="molecule type" value="Genomic_DNA"/>
</dbReference>
<keyword evidence="2" id="KW-1185">Reference proteome</keyword>
<proteinExistence type="predicted"/>
<accession>A0A1H6EYQ4</accession>
<sequence>MGGRPLTPALSIEVGAGSEAMKRYGKVIYRLASIRP</sequence>
<reference evidence="1 2" key="1">
    <citation type="submission" date="2016-10" db="EMBL/GenBank/DDBJ databases">
        <authorList>
            <person name="de Groot N.N."/>
        </authorList>
    </citation>
    <scope>NUCLEOTIDE SEQUENCE [LARGE SCALE GENOMIC DNA]</scope>
    <source>
        <strain evidence="1 2">CGMCC 4.7037</strain>
    </source>
</reference>
<name>A0A1H6EYQ4_9ACTN</name>
<organism evidence="1 2">
    <name type="scientific">Nonomuraea solani</name>
    <dbReference type="NCBI Taxonomy" id="1144553"/>
    <lineage>
        <taxon>Bacteria</taxon>
        <taxon>Bacillati</taxon>
        <taxon>Actinomycetota</taxon>
        <taxon>Actinomycetes</taxon>
        <taxon>Streptosporangiales</taxon>
        <taxon>Streptosporangiaceae</taxon>
        <taxon>Nonomuraea</taxon>
    </lineage>
</organism>
<dbReference type="AlphaFoldDB" id="A0A1H6EYQ4"/>
<evidence type="ECO:0000313" key="2">
    <source>
        <dbReference type="Proteomes" id="UP000236732"/>
    </source>
</evidence>
<gene>
    <name evidence="1" type="ORF">SAMN05444920_1258</name>
</gene>
<dbReference type="Proteomes" id="UP000236732">
    <property type="component" value="Unassembled WGS sequence"/>
</dbReference>
<evidence type="ECO:0000313" key="1">
    <source>
        <dbReference type="EMBL" id="SEH02221.1"/>
    </source>
</evidence>
<protein>
    <submittedName>
        <fullName evidence="1">Uncharacterized protein</fullName>
    </submittedName>
</protein>